<name>A0A8T2NXE4_9TELE</name>
<proteinExistence type="predicted"/>
<evidence type="ECO:0000313" key="1">
    <source>
        <dbReference type="EMBL" id="KAG9345713.1"/>
    </source>
</evidence>
<reference evidence="1" key="1">
    <citation type="thesis" date="2021" institute="BYU ScholarsArchive" country="Provo, UT, USA">
        <title>Applications of and Algorithms for Genome Assembly and Genomic Analyses with an Emphasis on Marine Teleosts.</title>
        <authorList>
            <person name="Pickett B.D."/>
        </authorList>
    </citation>
    <scope>NUCLEOTIDE SEQUENCE</scope>
    <source>
        <strain evidence="1">HI-2016</strain>
    </source>
</reference>
<protein>
    <submittedName>
        <fullName evidence="1">Uncharacterized protein</fullName>
    </submittedName>
</protein>
<dbReference type="EMBL" id="JAFBMS010000017">
    <property type="protein sequence ID" value="KAG9345713.1"/>
    <property type="molecule type" value="Genomic_DNA"/>
</dbReference>
<accession>A0A8T2NXE4</accession>
<organism evidence="1 2">
    <name type="scientific">Albula glossodonta</name>
    <name type="common">roundjaw bonefish</name>
    <dbReference type="NCBI Taxonomy" id="121402"/>
    <lineage>
        <taxon>Eukaryota</taxon>
        <taxon>Metazoa</taxon>
        <taxon>Chordata</taxon>
        <taxon>Craniata</taxon>
        <taxon>Vertebrata</taxon>
        <taxon>Euteleostomi</taxon>
        <taxon>Actinopterygii</taxon>
        <taxon>Neopterygii</taxon>
        <taxon>Teleostei</taxon>
        <taxon>Albuliformes</taxon>
        <taxon>Albulidae</taxon>
        <taxon>Albula</taxon>
    </lineage>
</organism>
<evidence type="ECO:0000313" key="2">
    <source>
        <dbReference type="Proteomes" id="UP000824540"/>
    </source>
</evidence>
<dbReference type="OrthoDB" id="10480706at2759"/>
<gene>
    <name evidence="1" type="ORF">JZ751_008857</name>
</gene>
<dbReference type="Proteomes" id="UP000824540">
    <property type="component" value="Unassembled WGS sequence"/>
</dbReference>
<keyword evidence="2" id="KW-1185">Reference proteome</keyword>
<sequence>MIVVDFPCLAVTHLPRSVCRGRSPASCRPQCHSGNSTLPLLSWPPGVSWRHSARQCRVQLSSKWSPLMQVREGAFSPWQRRLTST</sequence>
<comment type="caution">
    <text evidence="1">The sequence shown here is derived from an EMBL/GenBank/DDBJ whole genome shotgun (WGS) entry which is preliminary data.</text>
</comment>
<dbReference type="AlphaFoldDB" id="A0A8T2NXE4"/>